<reference evidence="2" key="1">
    <citation type="submission" date="2017-09" db="EMBL/GenBank/DDBJ databases">
        <title>Depth-based differentiation of microbial function through sediment-hosted aquifers and enrichment of novel symbionts in the deep terrestrial subsurface.</title>
        <authorList>
            <person name="Probst A.J."/>
            <person name="Ladd B."/>
            <person name="Jarett J.K."/>
            <person name="Geller-Mcgrath D.E."/>
            <person name="Sieber C.M.K."/>
            <person name="Emerson J.B."/>
            <person name="Anantharaman K."/>
            <person name="Thomas B.C."/>
            <person name="Malmstrom R."/>
            <person name="Stieglmeier M."/>
            <person name="Klingl A."/>
            <person name="Woyke T."/>
            <person name="Ryan C.M."/>
            <person name="Banfield J.F."/>
        </authorList>
    </citation>
    <scope>NUCLEOTIDE SEQUENCE [LARGE SCALE GENOMIC DNA]</scope>
</reference>
<proteinExistence type="predicted"/>
<name>A0A2M7BBN6_9BACT</name>
<organism evidence="1 2">
    <name type="scientific">Candidatus Shapirobacteria bacterium CG03_land_8_20_14_0_80_39_12</name>
    <dbReference type="NCBI Taxonomy" id="1974879"/>
    <lineage>
        <taxon>Bacteria</taxon>
        <taxon>Candidatus Shapironibacteriota</taxon>
    </lineage>
</organism>
<dbReference type="EMBL" id="PEVC01000051">
    <property type="protein sequence ID" value="PIV00509.1"/>
    <property type="molecule type" value="Genomic_DNA"/>
</dbReference>
<evidence type="ECO:0000313" key="1">
    <source>
        <dbReference type="EMBL" id="PIV00509.1"/>
    </source>
</evidence>
<accession>A0A2M7BBN6</accession>
<protein>
    <submittedName>
        <fullName evidence="1">Uncharacterized protein</fullName>
    </submittedName>
</protein>
<dbReference type="AlphaFoldDB" id="A0A2M7BBN6"/>
<dbReference type="Proteomes" id="UP000229631">
    <property type="component" value="Unassembled WGS sequence"/>
</dbReference>
<gene>
    <name evidence="1" type="ORF">COS54_02845</name>
</gene>
<evidence type="ECO:0000313" key="2">
    <source>
        <dbReference type="Proteomes" id="UP000229631"/>
    </source>
</evidence>
<sequence>MTNKKQIFYEHLINTEEITLTLEGDCLDKVEKEELIGLIDQTLHQQTLEVILDHLPKEFHENFLKMFSENPYNPHLLAFIKEKVTIDIEKEISEKASKTKKEMLLDIKKSQK</sequence>
<comment type="caution">
    <text evidence="1">The sequence shown here is derived from an EMBL/GenBank/DDBJ whole genome shotgun (WGS) entry which is preliminary data.</text>
</comment>